<reference evidence="9 10" key="1">
    <citation type="journal article" date="2011" name="Stand. Genomic Sci.">
        <title>Complete genome sequence of Treponema succinifaciens type strain (6091).</title>
        <authorList>
            <person name="Han C."/>
            <person name="Gronow S."/>
            <person name="Teshima H."/>
            <person name="Lapidus A."/>
            <person name="Nolan M."/>
            <person name="Lucas S."/>
            <person name="Hammon N."/>
            <person name="Deshpande S."/>
            <person name="Cheng J.F."/>
            <person name="Zeytun A."/>
            <person name="Tapia R."/>
            <person name="Goodwin L."/>
            <person name="Pitluck S."/>
            <person name="Liolios K."/>
            <person name="Pagani I."/>
            <person name="Ivanova N."/>
            <person name="Mavromatis K."/>
            <person name="Mikhailova N."/>
            <person name="Huntemann M."/>
            <person name="Pati A."/>
            <person name="Chen A."/>
            <person name="Palaniappan K."/>
            <person name="Land M."/>
            <person name="Hauser L."/>
            <person name="Brambilla E.M."/>
            <person name="Rohde M."/>
            <person name="Goker M."/>
            <person name="Woyke T."/>
            <person name="Bristow J."/>
            <person name="Eisen J.A."/>
            <person name="Markowitz V."/>
            <person name="Hugenholtz P."/>
            <person name="Kyrpides N.C."/>
            <person name="Klenk H.P."/>
            <person name="Detter J.C."/>
        </authorList>
    </citation>
    <scope>NUCLEOTIDE SEQUENCE [LARGE SCALE GENOMIC DNA]</scope>
    <source>
        <strain evidence="10">ATCC 33096 / DSM 2489 / 6091</strain>
    </source>
</reference>
<dbReference type="HOGENOM" id="CLU_046525_0_3_12"/>
<dbReference type="SUPFAM" id="SSF51735">
    <property type="entry name" value="NAD(P)-binding Rossmann-fold domains"/>
    <property type="match status" value="2"/>
</dbReference>
<evidence type="ECO:0000256" key="5">
    <source>
        <dbReference type="ARBA" id="ARBA00023027"/>
    </source>
</evidence>
<evidence type="ECO:0000256" key="1">
    <source>
        <dbReference type="ARBA" id="ARBA00017378"/>
    </source>
</evidence>
<evidence type="ECO:0000313" key="10">
    <source>
        <dbReference type="Proteomes" id="UP000006852"/>
    </source>
</evidence>
<evidence type="ECO:0000256" key="2">
    <source>
        <dbReference type="ARBA" id="ARBA00022448"/>
    </source>
</evidence>
<evidence type="ECO:0000256" key="4">
    <source>
        <dbReference type="ARBA" id="ARBA00022958"/>
    </source>
</evidence>
<sequence length="483" mass="53133">MNIMIIGAGFTGVQLAKRLINEGNIVKIIESNEDIVEHVSNRLDCQVINADGNNLQVLEELEIGKMDALVTLTDSDEINMITCSLVDAVYPDVLKIARVRNYAYYANTNTTARQHAETFKGNHRPLYGIDYMIHPDVEAAQAIVKAVEHGAISDIVDFGENGDFEIIALQIEKGSKLDGAALKNIRSLTDKKFLIVYQETKEKDSDNMISALPSGETILNAGDRIGIIIEKENIPFILELCGIKTDAIKKIALVGIGRIGTIVADKIIEKDKVSFLKKIFTGTKNISQTFTIIDSDKNLCKEAEKKFPQAQIFNADITDDVFIEEEGIQKYNLVICATHNHELNMVVSAYLESLGVEKTIALVAQSQFGNIARKLGVDVAIPMRDTLVDSIISHLHGKSVTGIHTVSNGAFEIVECDLPSSSKFIGKQLKDIASPGEYLILLVKKIGSEKFELPQGNTTFSVGDHLVIIEKTGDKKILEKFSK</sequence>
<proteinExistence type="predicted"/>
<keyword evidence="6" id="KW-0406">Ion transport</keyword>
<dbReference type="Gene3D" id="3.30.70.1450">
    <property type="entry name" value="Regulator of K+ conductance, C-terminal domain"/>
    <property type="match status" value="2"/>
</dbReference>
<dbReference type="InterPro" id="IPR006037">
    <property type="entry name" value="RCK_C"/>
</dbReference>
<evidence type="ECO:0000256" key="6">
    <source>
        <dbReference type="ARBA" id="ARBA00023065"/>
    </source>
</evidence>
<dbReference type="InterPro" id="IPR050721">
    <property type="entry name" value="Trk_Ktr_HKT_K-transport"/>
</dbReference>
<dbReference type="Pfam" id="PF02080">
    <property type="entry name" value="TrkA_C"/>
    <property type="match status" value="1"/>
</dbReference>
<dbReference type="OrthoDB" id="9775180at2"/>
<dbReference type="STRING" id="869209.Tresu_2291"/>
<dbReference type="GeneID" id="302999404"/>
<gene>
    <name evidence="9" type="ordered locus">Tresu_2291</name>
</gene>
<dbReference type="InterPro" id="IPR036291">
    <property type="entry name" value="NAD(P)-bd_dom_sf"/>
</dbReference>
<dbReference type="InterPro" id="IPR003148">
    <property type="entry name" value="RCK_N"/>
</dbReference>
<evidence type="ECO:0000256" key="3">
    <source>
        <dbReference type="ARBA" id="ARBA00022538"/>
    </source>
</evidence>
<reference evidence="10" key="2">
    <citation type="submission" date="2011-04" db="EMBL/GenBank/DDBJ databases">
        <title>The complete genome of chromosome of Treponema succinifaciens DSM 2489.</title>
        <authorList>
            <person name="Lucas S."/>
            <person name="Copeland A."/>
            <person name="Lapidus A."/>
            <person name="Bruce D."/>
            <person name="Goodwin L."/>
            <person name="Pitluck S."/>
            <person name="Peters L."/>
            <person name="Kyrpides N."/>
            <person name="Mavromatis K."/>
            <person name="Ivanova N."/>
            <person name="Ovchinnikova G."/>
            <person name="Teshima H."/>
            <person name="Detter J.C."/>
            <person name="Tapia R."/>
            <person name="Han C."/>
            <person name="Land M."/>
            <person name="Hauser L."/>
            <person name="Markowitz V."/>
            <person name="Cheng J.-F."/>
            <person name="Hugenholtz P."/>
            <person name="Woyke T."/>
            <person name="Wu D."/>
            <person name="Gronow S."/>
            <person name="Wellnitz S."/>
            <person name="Brambilla E."/>
            <person name="Klenk H.-P."/>
            <person name="Eisen J.A."/>
        </authorList>
    </citation>
    <scope>NUCLEOTIDE SEQUENCE [LARGE SCALE GENOMIC DNA]</scope>
    <source>
        <strain evidence="10">ATCC 33096 / DSM 2489 / 6091</strain>
    </source>
</reference>
<dbReference type="InterPro" id="IPR036721">
    <property type="entry name" value="RCK_C_sf"/>
</dbReference>
<dbReference type="PROSITE" id="PS51202">
    <property type="entry name" value="RCK_C"/>
    <property type="match status" value="2"/>
</dbReference>
<dbReference type="RefSeq" id="WP_013702407.1">
    <property type="nucleotide sequence ID" value="NC_015385.1"/>
</dbReference>
<feature type="domain" description="RCK N-terminal" evidence="7">
    <location>
        <begin position="1"/>
        <end position="117"/>
    </location>
</feature>
<name>F2NWG6_TRES6</name>
<dbReference type="eggNOG" id="COG0569">
    <property type="taxonomic scope" value="Bacteria"/>
</dbReference>
<protein>
    <recommendedName>
        <fullName evidence="1">Trk system potassium uptake protein TrkA</fullName>
    </recommendedName>
</protein>
<feature type="domain" description="RCK C-terminal" evidence="8">
    <location>
        <begin position="401"/>
        <end position="483"/>
    </location>
</feature>
<accession>F2NWG6</accession>
<dbReference type="Pfam" id="PF02254">
    <property type="entry name" value="TrkA_N"/>
    <property type="match status" value="2"/>
</dbReference>
<dbReference type="AlphaFoldDB" id="F2NWG6"/>
<feature type="domain" description="RCK N-terminal" evidence="7">
    <location>
        <begin position="248"/>
        <end position="381"/>
    </location>
</feature>
<dbReference type="PRINTS" id="PR00335">
    <property type="entry name" value="KUPTAKETRKA"/>
</dbReference>
<keyword evidence="10" id="KW-1185">Reference proteome</keyword>
<dbReference type="KEGG" id="tsu:Tresu_2291"/>
<keyword evidence="4" id="KW-0630">Potassium</keyword>
<dbReference type="PROSITE" id="PS51201">
    <property type="entry name" value="RCK_N"/>
    <property type="match status" value="2"/>
</dbReference>
<dbReference type="GO" id="GO:0005886">
    <property type="term" value="C:plasma membrane"/>
    <property type="evidence" value="ECO:0007669"/>
    <property type="project" value="InterPro"/>
</dbReference>
<dbReference type="PANTHER" id="PTHR43833:SF5">
    <property type="entry name" value="TRK SYSTEM POTASSIUM UPTAKE PROTEIN TRKA"/>
    <property type="match status" value="1"/>
</dbReference>
<dbReference type="EMBL" id="CP002631">
    <property type="protein sequence ID" value="AEB15155.1"/>
    <property type="molecule type" value="Genomic_DNA"/>
</dbReference>
<dbReference type="PANTHER" id="PTHR43833">
    <property type="entry name" value="POTASSIUM CHANNEL PROTEIN 2-RELATED-RELATED"/>
    <property type="match status" value="1"/>
</dbReference>
<evidence type="ECO:0000259" key="8">
    <source>
        <dbReference type="PROSITE" id="PS51202"/>
    </source>
</evidence>
<evidence type="ECO:0000313" key="9">
    <source>
        <dbReference type="EMBL" id="AEB15155.1"/>
    </source>
</evidence>
<dbReference type="SUPFAM" id="SSF116726">
    <property type="entry name" value="TrkA C-terminal domain-like"/>
    <property type="match status" value="2"/>
</dbReference>
<dbReference type="Proteomes" id="UP000006852">
    <property type="component" value="Chromosome"/>
</dbReference>
<organism evidence="9 10">
    <name type="scientific">Treponema succinifaciens (strain ATCC 33096 / DSM 2489 / 6091)</name>
    <dbReference type="NCBI Taxonomy" id="869209"/>
    <lineage>
        <taxon>Bacteria</taxon>
        <taxon>Pseudomonadati</taxon>
        <taxon>Spirochaetota</taxon>
        <taxon>Spirochaetia</taxon>
        <taxon>Spirochaetales</taxon>
        <taxon>Treponemataceae</taxon>
        <taxon>Treponema</taxon>
    </lineage>
</organism>
<dbReference type="Gene3D" id="3.40.50.720">
    <property type="entry name" value="NAD(P)-binding Rossmann-like Domain"/>
    <property type="match status" value="2"/>
</dbReference>
<feature type="domain" description="RCK C-terminal" evidence="8">
    <location>
        <begin position="153"/>
        <end position="243"/>
    </location>
</feature>
<evidence type="ECO:0000259" key="7">
    <source>
        <dbReference type="PROSITE" id="PS51201"/>
    </source>
</evidence>
<keyword evidence="2" id="KW-0813">Transport</keyword>
<keyword evidence="3" id="KW-0633">Potassium transport</keyword>
<dbReference type="GO" id="GO:0015079">
    <property type="term" value="F:potassium ion transmembrane transporter activity"/>
    <property type="evidence" value="ECO:0007669"/>
    <property type="project" value="InterPro"/>
</dbReference>
<keyword evidence="5" id="KW-0520">NAD</keyword>
<dbReference type="InterPro" id="IPR006036">
    <property type="entry name" value="K_uptake_TrkA"/>
</dbReference>